<dbReference type="EMBL" id="KN833824">
    <property type="protein sequence ID" value="KIK17561.1"/>
    <property type="molecule type" value="Genomic_DNA"/>
</dbReference>
<accession>A0A0C9YLM2</accession>
<keyword evidence="2" id="KW-1185">Reference proteome</keyword>
<dbReference type="Proteomes" id="UP000054018">
    <property type="component" value="Unassembled WGS sequence"/>
</dbReference>
<proteinExistence type="predicted"/>
<evidence type="ECO:0000313" key="2">
    <source>
        <dbReference type="Proteomes" id="UP000054018"/>
    </source>
</evidence>
<protein>
    <submittedName>
        <fullName evidence="1">Uncharacterized protein</fullName>
    </submittedName>
</protein>
<name>A0A0C9YLM2_9AGAM</name>
<dbReference type="AlphaFoldDB" id="A0A0C9YLM2"/>
<sequence length="59" mass="6659">MIDFLSPALRSTRDGPASFQCRQQAGCFHRCQQLSLMTSSSCTCRFTCTRFAFYNPLLG</sequence>
<dbReference type="HOGENOM" id="CLU_2967381_0_0_1"/>
<evidence type="ECO:0000313" key="1">
    <source>
        <dbReference type="EMBL" id="KIK17561.1"/>
    </source>
</evidence>
<feature type="non-terminal residue" evidence="1">
    <location>
        <position position="1"/>
    </location>
</feature>
<gene>
    <name evidence="1" type="ORF">PISMIDRAFT_685153</name>
</gene>
<organism evidence="1 2">
    <name type="scientific">Pisolithus microcarpus 441</name>
    <dbReference type="NCBI Taxonomy" id="765257"/>
    <lineage>
        <taxon>Eukaryota</taxon>
        <taxon>Fungi</taxon>
        <taxon>Dikarya</taxon>
        <taxon>Basidiomycota</taxon>
        <taxon>Agaricomycotina</taxon>
        <taxon>Agaricomycetes</taxon>
        <taxon>Agaricomycetidae</taxon>
        <taxon>Boletales</taxon>
        <taxon>Sclerodermatineae</taxon>
        <taxon>Pisolithaceae</taxon>
        <taxon>Pisolithus</taxon>
    </lineage>
</organism>
<reference evidence="2" key="2">
    <citation type="submission" date="2015-01" db="EMBL/GenBank/DDBJ databases">
        <title>Evolutionary Origins and Diversification of the Mycorrhizal Mutualists.</title>
        <authorList>
            <consortium name="DOE Joint Genome Institute"/>
            <consortium name="Mycorrhizal Genomics Consortium"/>
            <person name="Kohler A."/>
            <person name="Kuo A."/>
            <person name="Nagy L.G."/>
            <person name="Floudas D."/>
            <person name="Copeland A."/>
            <person name="Barry K.W."/>
            <person name="Cichocki N."/>
            <person name="Veneault-Fourrey C."/>
            <person name="LaButti K."/>
            <person name="Lindquist E.A."/>
            <person name="Lipzen A."/>
            <person name="Lundell T."/>
            <person name="Morin E."/>
            <person name="Murat C."/>
            <person name="Riley R."/>
            <person name="Ohm R."/>
            <person name="Sun H."/>
            <person name="Tunlid A."/>
            <person name="Henrissat B."/>
            <person name="Grigoriev I.V."/>
            <person name="Hibbett D.S."/>
            <person name="Martin F."/>
        </authorList>
    </citation>
    <scope>NUCLEOTIDE SEQUENCE [LARGE SCALE GENOMIC DNA]</scope>
    <source>
        <strain evidence="2">441</strain>
    </source>
</reference>
<reference evidence="1 2" key="1">
    <citation type="submission" date="2014-04" db="EMBL/GenBank/DDBJ databases">
        <authorList>
            <consortium name="DOE Joint Genome Institute"/>
            <person name="Kuo A."/>
            <person name="Kohler A."/>
            <person name="Costa M.D."/>
            <person name="Nagy L.G."/>
            <person name="Floudas D."/>
            <person name="Copeland A."/>
            <person name="Barry K.W."/>
            <person name="Cichocki N."/>
            <person name="Veneault-Fourrey C."/>
            <person name="LaButti K."/>
            <person name="Lindquist E.A."/>
            <person name="Lipzen A."/>
            <person name="Lundell T."/>
            <person name="Morin E."/>
            <person name="Murat C."/>
            <person name="Sun H."/>
            <person name="Tunlid A."/>
            <person name="Henrissat B."/>
            <person name="Grigoriev I.V."/>
            <person name="Hibbett D.S."/>
            <person name="Martin F."/>
            <person name="Nordberg H.P."/>
            <person name="Cantor M.N."/>
            <person name="Hua S.X."/>
        </authorList>
    </citation>
    <scope>NUCLEOTIDE SEQUENCE [LARGE SCALE GENOMIC DNA]</scope>
    <source>
        <strain evidence="1 2">441</strain>
    </source>
</reference>